<name>A0A8B7NNF4_HYAAZ</name>
<protein>
    <submittedName>
        <fullName evidence="3">Uncharacterized protein LOC108672096</fullName>
    </submittedName>
</protein>
<feature type="compositionally biased region" description="Low complexity" evidence="1">
    <location>
        <begin position="290"/>
        <end position="327"/>
    </location>
</feature>
<dbReference type="GeneID" id="108672096"/>
<reference evidence="3" key="1">
    <citation type="submission" date="2025-08" db="UniProtKB">
        <authorList>
            <consortium name="RefSeq"/>
        </authorList>
    </citation>
    <scope>IDENTIFICATION</scope>
    <source>
        <tissue evidence="3">Whole organism</tissue>
    </source>
</reference>
<feature type="compositionally biased region" description="Basic and acidic residues" evidence="1">
    <location>
        <begin position="194"/>
        <end position="217"/>
    </location>
</feature>
<feature type="region of interest" description="Disordered" evidence="1">
    <location>
        <begin position="150"/>
        <end position="223"/>
    </location>
</feature>
<keyword evidence="2" id="KW-1185">Reference proteome</keyword>
<dbReference type="AlphaFoldDB" id="A0A8B7NNF4"/>
<feature type="compositionally biased region" description="Polar residues" evidence="1">
    <location>
        <begin position="380"/>
        <end position="402"/>
    </location>
</feature>
<feature type="compositionally biased region" description="Polar residues" evidence="1">
    <location>
        <begin position="272"/>
        <end position="284"/>
    </location>
</feature>
<accession>A0A8B7NNF4</accession>
<feature type="region of interest" description="Disordered" evidence="1">
    <location>
        <begin position="260"/>
        <end position="329"/>
    </location>
</feature>
<dbReference type="Proteomes" id="UP000694843">
    <property type="component" value="Unplaced"/>
</dbReference>
<proteinExistence type="predicted"/>
<dbReference type="RefSeq" id="XP_018015210.1">
    <property type="nucleotide sequence ID" value="XM_018159721.2"/>
</dbReference>
<dbReference type="OrthoDB" id="6421972at2759"/>
<dbReference type="KEGG" id="hazt:108672096"/>
<evidence type="ECO:0000256" key="1">
    <source>
        <dbReference type="SAM" id="MobiDB-lite"/>
    </source>
</evidence>
<evidence type="ECO:0000313" key="2">
    <source>
        <dbReference type="Proteomes" id="UP000694843"/>
    </source>
</evidence>
<evidence type="ECO:0000313" key="3">
    <source>
        <dbReference type="RefSeq" id="XP_018015210.1"/>
    </source>
</evidence>
<feature type="region of interest" description="Disordered" evidence="1">
    <location>
        <begin position="362"/>
        <end position="420"/>
    </location>
</feature>
<sequence>MVLEMVAEEGGGGGGVAAAVSRRQLLQLRERSRGQARQLLATKRRLKNQIELAGHIHEERDANLRSIKSQLLLLEAGLRRRQEELATVLRQKDQTIRDQQKLILTLASVLSQVTGHKKIVEVLCLASKEDPSVDLVKVLKDILAFTPCLENDNRNSRNSSDQTQNAPTTELNNVLNRQKNTKREKRRNVPYSERIIKEETTDEAKPNDSTCDTKPDSDSVTDTDSAIMLEDTCSDSLVILPCMRDGVKVIRSVSDALECASRPSQLPADTVDSASITPVNSCPSSPKIASGSSNSFPSNSTRSSLSTTPSCSSCSEDSDDSPSSTLSKMRSLSRETLLNINEDHYSAEFDRASTNERNHVKTAAADDVTIQPLNEDHDTSSVSVDCESNLSIEDTMASPTYGSDTTISDETSDTEGPLENDLKCESRLNLDSAPERRLLLGSSGKTEDSGSSPYVYKKKPDEIFQVTYNRVMSNHRSVTKVKDVKYKRINKAKSRSLEELRGKLKLREGKPTISMSIGHSYA</sequence>
<feature type="compositionally biased region" description="Basic residues" evidence="1">
    <location>
        <begin position="179"/>
        <end position="188"/>
    </location>
</feature>
<organism evidence="2 3">
    <name type="scientific">Hyalella azteca</name>
    <name type="common">Amphipod</name>
    <dbReference type="NCBI Taxonomy" id="294128"/>
    <lineage>
        <taxon>Eukaryota</taxon>
        <taxon>Metazoa</taxon>
        <taxon>Ecdysozoa</taxon>
        <taxon>Arthropoda</taxon>
        <taxon>Crustacea</taxon>
        <taxon>Multicrustacea</taxon>
        <taxon>Malacostraca</taxon>
        <taxon>Eumalacostraca</taxon>
        <taxon>Peracarida</taxon>
        <taxon>Amphipoda</taxon>
        <taxon>Senticaudata</taxon>
        <taxon>Talitrida</taxon>
        <taxon>Talitroidea</taxon>
        <taxon>Hyalellidae</taxon>
        <taxon>Hyalella</taxon>
    </lineage>
</organism>
<gene>
    <name evidence="3" type="primary">LOC108672096</name>
</gene>
<feature type="compositionally biased region" description="Polar residues" evidence="1">
    <location>
        <begin position="162"/>
        <end position="178"/>
    </location>
</feature>